<feature type="transmembrane region" description="Helical" evidence="8">
    <location>
        <begin position="233"/>
        <end position="255"/>
    </location>
</feature>
<keyword evidence="4 9" id="KW-0732">Signal</keyword>
<evidence type="ECO:0000313" key="12">
    <source>
        <dbReference type="Proteomes" id="UP001310594"/>
    </source>
</evidence>
<evidence type="ECO:0000256" key="9">
    <source>
        <dbReference type="SAM" id="SignalP"/>
    </source>
</evidence>
<dbReference type="GO" id="GO:0016020">
    <property type="term" value="C:membrane"/>
    <property type="evidence" value="ECO:0007669"/>
    <property type="project" value="UniProtKB-SubCell"/>
</dbReference>
<dbReference type="Proteomes" id="UP001310594">
    <property type="component" value="Unassembled WGS sequence"/>
</dbReference>
<feature type="domain" description="ML-like" evidence="10">
    <location>
        <begin position="51"/>
        <end position="192"/>
    </location>
</feature>
<dbReference type="PANTHER" id="PTHR31145:SF7">
    <property type="entry name" value="TRP-LIKE ION CHANNEL"/>
    <property type="match status" value="1"/>
</dbReference>
<keyword evidence="5 8" id="KW-1133">Transmembrane helix</keyword>
<evidence type="ECO:0000313" key="11">
    <source>
        <dbReference type="EMBL" id="KAK5693046.1"/>
    </source>
</evidence>
<dbReference type="Pfam" id="PF14558">
    <property type="entry name" value="TRP_N"/>
    <property type="match status" value="1"/>
</dbReference>
<dbReference type="SMART" id="SM01320">
    <property type="entry name" value="TRP_N"/>
    <property type="match status" value="1"/>
</dbReference>
<dbReference type="GO" id="GO:0055085">
    <property type="term" value="P:transmembrane transport"/>
    <property type="evidence" value="ECO:0007669"/>
    <property type="project" value="TreeGrafter"/>
</dbReference>
<comment type="caution">
    <text evidence="11">The sequence shown here is derived from an EMBL/GenBank/DDBJ whole genome shotgun (WGS) entry which is preliminary data.</text>
</comment>
<feature type="compositionally biased region" description="Polar residues" evidence="7">
    <location>
        <begin position="969"/>
        <end position="984"/>
    </location>
</feature>
<dbReference type="InterPro" id="IPR032800">
    <property type="entry name" value="TRP_N"/>
</dbReference>
<evidence type="ECO:0000256" key="1">
    <source>
        <dbReference type="ARBA" id="ARBA00004141"/>
    </source>
</evidence>
<evidence type="ECO:0000256" key="5">
    <source>
        <dbReference type="ARBA" id="ARBA00022989"/>
    </source>
</evidence>
<feature type="region of interest" description="Disordered" evidence="7">
    <location>
        <begin position="759"/>
        <end position="786"/>
    </location>
</feature>
<evidence type="ECO:0000256" key="2">
    <source>
        <dbReference type="ARBA" id="ARBA00010642"/>
    </source>
</evidence>
<dbReference type="AlphaFoldDB" id="A0AAN7ZZ55"/>
<feature type="transmembrane region" description="Helical" evidence="8">
    <location>
        <begin position="636"/>
        <end position="655"/>
    </location>
</feature>
<feature type="transmembrane region" description="Helical" evidence="8">
    <location>
        <begin position="456"/>
        <end position="481"/>
    </location>
</feature>
<comment type="similarity">
    <text evidence="2">Belongs to the transient receptor potential (TRP) ion channel family.</text>
</comment>
<organism evidence="11 12">
    <name type="scientific">Elasticomyces elasticus</name>
    <dbReference type="NCBI Taxonomy" id="574655"/>
    <lineage>
        <taxon>Eukaryota</taxon>
        <taxon>Fungi</taxon>
        <taxon>Dikarya</taxon>
        <taxon>Ascomycota</taxon>
        <taxon>Pezizomycotina</taxon>
        <taxon>Dothideomycetes</taxon>
        <taxon>Dothideomycetidae</taxon>
        <taxon>Mycosphaerellales</taxon>
        <taxon>Teratosphaeriaceae</taxon>
        <taxon>Elasticomyces</taxon>
    </lineage>
</organism>
<feature type="transmembrane region" description="Helical" evidence="8">
    <location>
        <begin position="667"/>
        <end position="686"/>
    </location>
</feature>
<evidence type="ECO:0000256" key="4">
    <source>
        <dbReference type="ARBA" id="ARBA00022729"/>
    </source>
</evidence>
<accession>A0AAN7ZZ55</accession>
<feature type="transmembrane region" description="Helical" evidence="8">
    <location>
        <begin position="611"/>
        <end position="630"/>
    </location>
</feature>
<name>A0AAN7ZZ55_9PEZI</name>
<dbReference type="InterPro" id="IPR010308">
    <property type="entry name" value="TRP_C"/>
</dbReference>
<feature type="compositionally biased region" description="Polar residues" evidence="7">
    <location>
        <begin position="916"/>
        <end position="933"/>
    </location>
</feature>
<gene>
    <name evidence="11" type="ORF">LTR97_010522</name>
</gene>
<feature type="transmembrane region" description="Helical" evidence="8">
    <location>
        <begin position="493"/>
        <end position="515"/>
    </location>
</feature>
<feature type="transmembrane region" description="Helical" evidence="8">
    <location>
        <begin position="698"/>
        <end position="724"/>
    </location>
</feature>
<feature type="compositionally biased region" description="Low complexity" evidence="7">
    <location>
        <begin position="994"/>
        <end position="1007"/>
    </location>
</feature>
<feature type="signal peptide" evidence="9">
    <location>
        <begin position="1"/>
        <end position="24"/>
    </location>
</feature>
<dbReference type="PANTHER" id="PTHR31145">
    <property type="entry name" value="INTEGRAL MEMBRANE PROTEIN (AFU_ORTHOLOGUE AFUA_7G01610)"/>
    <property type="match status" value="1"/>
</dbReference>
<feature type="compositionally biased region" description="Basic and acidic residues" evidence="7">
    <location>
        <begin position="878"/>
        <end position="887"/>
    </location>
</feature>
<dbReference type="Pfam" id="PF06011">
    <property type="entry name" value="TRP"/>
    <property type="match status" value="1"/>
</dbReference>
<evidence type="ECO:0000256" key="6">
    <source>
        <dbReference type="ARBA" id="ARBA00023136"/>
    </source>
</evidence>
<feature type="transmembrane region" description="Helical" evidence="8">
    <location>
        <begin position="200"/>
        <end position="221"/>
    </location>
</feature>
<evidence type="ECO:0000256" key="7">
    <source>
        <dbReference type="SAM" id="MobiDB-lite"/>
    </source>
</evidence>
<feature type="compositionally biased region" description="Basic and acidic residues" evidence="7">
    <location>
        <begin position="759"/>
        <end position="784"/>
    </location>
</feature>
<feature type="region of interest" description="Disordered" evidence="7">
    <location>
        <begin position="844"/>
        <end position="1034"/>
    </location>
</feature>
<dbReference type="InterPro" id="IPR040241">
    <property type="entry name" value="TRP_Flc/Pkd2-like"/>
</dbReference>
<keyword evidence="6 8" id="KW-0472">Membrane</keyword>
<feature type="transmembrane region" description="Helical" evidence="8">
    <location>
        <begin position="414"/>
        <end position="435"/>
    </location>
</feature>
<keyword evidence="3 8" id="KW-0812">Transmembrane</keyword>
<evidence type="ECO:0000256" key="8">
    <source>
        <dbReference type="SAM" id="Phobius"/>
    </source>
</evidence>
<dbReference type="GO" id="GO:0009272">
    <property type="term" value="P:fungal-type cell wall biogenesis"/>
    <property type="evidence" value="ECO:0007669"/>
    <property type="project" value="TreeGrafter"/>
</dbReference>
<proteinExistence type="inferred from homology"/>
<evidence type="ECO:0000256" key="3">
    <source>
        <dbReference type="ARBA" id="ARBA00022692"/>
    </source>
</evidence>
<reference evidence="11" key="1">
    <citation type="submission" date="2023-08" db="EMBL/GenBank/DDBJ databases">
        <title>Black Yeasts Isolated from many extreme environments.</title>
        <authorList>
            <person name="Coleine C."/>
            <person name="Stajich J.E."/>
            <person name="Selbmann L."/>
        </authorList>
    </citation>
    <scope>NUCLEOTIDE SEQUENCE</scope>
    <source>
        <strain evidence="11">CCFEE 5810</strain>
    </source>
</reference>
<sequence length="1034" mass="113647">MKPRIPTALLAIFTLFTFLQFAAAANISEEQWITYADDNGDTVYLLDNRKPALYTGNFGDCLGGSSINVTRFDAAYYKDNMTVLFHLEGSTGLANESLMMYIGVYAYGESRFDLTFNPCGANIGSLCPANSSVPIEASGIIPIAQSDVAGIPTIALSIPDFEGEAILRIFANSTESEIGCYSAVVTNGGSFSQPKSVGSVLGFFTFVAMLASFATAAYGEAVPTMRLHYAHSLSVGVVFAVFQHIFYTGALSVNWPSVLVAWWSNFAWAGGMIHSDTMQSSINRLIGNNVGNTSQVGAAASGTNNIDLGGGYDITQIYKRALSFGANSIGNHPLMRDVASEIYSNPQGLFKRDLAQRSLEHTLQRRELANATSGYMWYGSPVGAGLPLPGNYSGFAGTLAQEGIRASNAFMTGFLWFLILLVLLVAALMAFKWMLEGFALLKWLKEGRFTYFRKHWLGYSGALALRICYLGFFMMMFLTMFQFTYQSSGGVKGVAAIVFIIFLVGVPGLAVYACLYKKSLEHGQKPRGLQVERKQLLGKIPWFGVKKASVNEQGMELQQPDTKSSSGPFWRRMSTVGSITDQEGHLHSIHDNDDYTAKFGWLAARFRRTRWWFFTVWLFYEFLRAIFYAGASGYPLAQVFGLLVIEVLAFVFIVWARPFEGRRLNLLVVYCLGFSKVTSVALSAAFDLRFNLDRIITTVIGIVIIVIQGILTIITLIAIIVGAISSYMSVSRNRDDFRPRKLAGLREKYFDHLDKAVNDLPPEPKADLPDQPSESKVEVKESQEPRSPYFEMKSVRRLAKIEDEDPDFSSEMRLHDPAASYLSLDPTPHKQRAESVRSIPLSETATPVGTRRGRASSVMSATNLPYGARAHRPSWSTRDFENGEHVPIDMTQSVPDEPLLTPPAAAKGAHGRKPSRSATMPTASLRQQASNDELTVGGDLSSRDNIGTVPAPRVRPRAGTHGSMRDSRTNTPSFAENAEASRSSDWLGELSYVQAQSGGPSSSGAQRGARRTPLTPAQEQDEFIRLSPRPSRNQ</sequence>
<protein>
    <recommendedName>
        <fullName evidence="10">ML-like domain-containing protein</fullName>
    </recommendedName>
</protein>
<comment type="subcellular location">
    <subcellularLocation>
        <location evidence="1">Membrane</location>
        <topology evidence="1">Multi-pass membrane protein</topology>
    </subcellularLocation>
</comment>
<feature type="chain" id="PRO_5042962596" description="ML-like domain-containing protein" evidence="9">
    <location>
        <begin position="25"/>
        <end position="1034"/>
    </location>
</feature>
<evidence type="ECO:0000259" key="10">
    <source>
        <dbReference type="SMART" id="SM01320"/>
    </source>
</evidence>
<dbReference type="EMBL" id="JAVRQU010000018">
    <property type="protein sequence ID" value="KAK5693046.1"/>
    <property type="molecule type" value="Genomic_DNA"/>
</dbReference>